<dbReference type="CDD" id="cd09990">
    <property type="entry name" value="Agmatinase-like"/>
    <property type="match status" value="1"/>
</dbReference>
<dbReference type="PANTHER" id="PTHR11358:SF26">
    <property type="entry name" value="GUANIDINO ACID HYDROLASE, MITOCHONDRIAL"/>
    <property type="match status" value="1"/>
</dbReference>
<comment type="similarity">
    <text evidence="3">Belongs to the arginase family.</text>
</comment>
<sequence length="383" mass="41909">MGFFDSHGLNYKKNNSDTTSFNREDLHGIQAAFKEATLPTARGEEEIRNSLKNGLEAAESIEDRTISCFSRGELPHYAGINTFLKMPYLEDVNRVGEYDVAVMGVPFDIGTTYRSGTRFGPQAIRRISALYQTYNYEMGVDLREQLKICDVGDVFTIANIEKSFDQISKAVSHVMSQGTMPVILGGDHAIGYPCLRGVAENVDGNIGIIHLDRHADIQEKDMDERMHTTPWFHATNIKNAPAVNLVQIGIGGWQVPRPGVKVARERGTTIMTINDVENLGIDKIAEMALEVAWKGAKAVYLSFDIDSVDCGFVPGTGWPEPGGFLPREALKLLQLVAKEGIAAMEVVEVAPAYDISDTTALLATRAVLDVLATMVNNGKIGGK</sequence>
<dbReference type="PROSITE" id="PS51409">
    <property type="entry name" value="ARGINASE_2"/>
    <property type="match status" value="1"/>
</dbReference>
<dbReference type="InterPro" id="IPR023696">
    <property type="entry name" value="Ureohydrolase_dom_sf"/>
</dbReference>
<accession>A0ABU5ZLI8</accession>
<dbReference type="SUPFAM" id="SSF52768">
    <property type="entry name" value="Arginase/deacetylase"/>
    <property type="match status" value="1"/>
</dbReference>
<reference evidence="4" key="1">
    <citation type="submission" date="2023-12" db="EMBL/GenBank/DDBJ databases">
        <title>Fervidustalea candida gen. nov., sp. nov., a novel member of the family Paenibacillaceae isolated from a geothermal area.</title>
        <authorList>
            <person name="Li W.-J."/>
            <person name="Jiao J.-Y."/>
            <person name="Chen Y."/>
        </authorList>
    </citation>
    <scope>NUCLEOTIDE SEQUENCE</scope>
    <source>
        <strain evidence="4">SYSU GA230002</strain>
    </source>
</reference>
<dbReference type="Proteomes" id="UP001310386">
    <property type="component" value="Unassembled WGS sequence"/>
</dbReference>
<dbReference type="Pfam" id="PF00491">
    <property type="entry name" value="Arginase"/>
    <property type="match status" value="1"/>
</dbReference>
<dbReference type="PANTHER" id="PTHR11358">
    <property type="entry name" value="ARGINASE/AGMATINASE"/>
    <property type="match status" value="1"/>
</dbReference>
<keyword evidence="2" id="KW-0378">Hydrolase</keyword>
<evidence type="ECO:0000256" key="1">
    <source>
        <dbReference type="ARBA" id="ARBA00022723"/>
    </source>
</evidence>
<keyword evidence="1" id="KW-0479">Metal-binding</keyword>
<dbReference type="InterPro" id="IPR006035">
    <property type="entry name" value="Ureohydrolase"/>
</dbReference>
<keyword evidence="5" id="KW-1185">Reference proteome</keyword>
<evidence type="ECO:0000256" key="3">
    <source>
        <dbReference type="PROSITE-ProRule" id="PRU00742"/>
    </source>
</evidence>
<name>A0ABU5ZLI8_9BACL</name>
<organism evidence="4 5">
    <name type="scientific">Ferviditalea candida</name>
    <dbReference type="NCBI Taxonomy" id="3108399"/>
    <lineage>
        <taxon>Bacteria</taxon>
        <taxon>Bacillati</taxon>
        <taxon>Bacillota</taxon>
        <taxon>Bacilli</taxon>
        <taxon>Bacillales</taxon>
        <taxon>Paenibacillaceae</taxon>
        <taxon>Ferviditalea</taxon>
    </lineage>
</organism>
<dbReference type="EMBL" id="JAYJLD010000034">
    <property type="protein sequence ID" value="MEB3103376.1"/>
    <property type="molecule type" value="Genomic_DNA"/>
</dbReference>
<comment type="caution">
    <text evidence="4">The sequence shown here is derived from an EMBL/GenBank/DDBJ whole genome shotgun (WGS) entry which is preliminary data.</text>
</comment>
<proteinExistence type="inferred from homology"/>
<evidence type="ECO:0000313" key="5">
    <source>
        <dbReference type="Proteomes" id="UP001310386"/>
    </source>
</evidence>
<gene>
    <name evidence="4" type="ORF">VF724_17215</name>
</gene>
<dbReference type="PRINTS" id="PR00116">
    <property type="entry name" value="ARGINASE"/>
</dbReference>
<evidence type="ECO:0000256" key="2">
    <source>
        <dbReference type="ARBA" id="ARBA00022801"/>
    </source>
</evidence>
<protein>
    <submittedName>
        <fullName evidence="4">Agmatinase family protein</fullName>
    </submittedName>
</protein>
<evidence type="ECO:0000313" key="4">
    <source>
        <dbReference type="EMBL" id="MEB3103376.1"/>
    </source>
</evidence>
<dbReference type="RefSeq" id="WP_371755503.1">
    <property type="nucleotide sequence ID" value="NZ_JAYJLD010000034.1"/>
</dbReference>
<dbReference type="Gene3D" id="3.40.800.10">
    <property type="entry name" value="Ureohydrolase domain"/>
    <property type="match status" value="1"/>
</dbReference>